<dbReference type="EMBL" id="CP144098">
    <property type="protein sequence ID" value="WWC85145.1"/>
    <property type="molecule type" value="Genomic_DNA"/>
</dbReference>
<reference evidence="1 2" key="1">
    <citation type="submission" date="2024-01" db="EMBL/GenBank/DDBJ databases">
        <title>Comparative genomics of Cryptococcus and Kwoniella reveals pathogenesis evolution and contrasting modes of karyotype evolution via chromosome fusion or intercentromeric recombination.</title>
        <authorList>
            <person name="Coelho M.A."/>
            <person name="David-Palma M."/>
            <person name="Shea T."/>
            <person name="Bowers K."/>
            <person name="McGinley-Smith S."/>
            <person name="Mohammad A.W."/>
            <person name="Gnirke A."/>
            <person name="Yurkov A.M."/>
            <person name="Nowrousian M."/>
            <person name="Sun S."/>
            <person name="Cuomo C.A."/>
            <person name="Heitman J."/>
        </authorList>
    </citation>
    <scope>NUCLEOTIDE SEQUENCE [LARGE SCALE GENOMIC DNA]</scope>
    <source>
        <strain evidence="1 2">CBS 6074</strain>
    </source>
</reference>
<evidence type="ECO:0000313" key="2">
    <source>
        <dbReference type="Proteomes" id="UP001355207"/>
    </source>
</evidence>
<proteinExistence type="predicted"/>
<keyword evidence="2" id="KW-1185">Reference proteome</keyword>
<dbReference type="Proteomes" id="UP001355207">
    <property type="component" value="Chromosome 1"/>
</dbReference>
<dbReference type="AlphaFoldDB" id="A0AAX4JKV4"/>
<dbReference type="InterPro" id="IPR010828">
    <property type="entry name" value="Atf2/Sli1-like"/>
</dbReference>
<dbReference type="SUPFAM" id="SSF52777">
    <property type="entry name" value="CoA-dependent acyltransferases"/>
    <property type="match status" value="1"/>
</dbReference>
<dbReference type="Pfam" id="PF07247">
    <property type="entry name" value="AATase"/>
    <property type="match status" value="1"/>
</dbReference>
<dbReference type="PANTHER" id="PTHR28037:SF1">
    <property type="entry name" value="ALCOHOL O-ACETYLTRANSFERASE 1-RELATED"/>
    <property type="match status" value="1"/>
</dbReference>
<evidence type="ECO:0008006" key="3">
    <source>
        <dbReference type="Google" id="ProtNLM"/>
    </source>
</evidence>
<sequence>MPRETPVLGLSERWSLARSNVASPITVIYHATLPANLITQDQLKDAASRLNARDRLTLLIDHIICDGLGARNLFSDLLSILSDQPIPQQPEGLPARMDDTVELQPSGNNATAQSKIQSTIKSLSNGINTIVSPESVYTNCPTLQSPGYNSITASQQFSHFSLSPSELSSLIAEGKKHNVPTIHPVIHIASIVALYRALQSTSGYSFFTSIPISERNAALGHPRSTGNYVTFHFSTDRISHSTKFWDQVRDFSATLRQPETKITARHTLGKLAAINGEEELDENAPSKWEDYLYNVMSDSNGPHKLSLAVSNVGLADLPTLGKLAGQVEDVYFQQAASAMGGCAVLSIMSTRGGALTCSISSKIGSMPPGVFESFAQRIKPILQAIARGDISEDATAGGAIPGVLDVGNT</sequence>
<name>A0AAX4JKV4_9TREE</name>
<dbReference type="PANTHER" id="PTHR28037">
    <property type="entry name" value="ALCOHOL O-ACETYLTRANSFERASE 1-RELATED"/>
    <property type="match status" value="1"/>
</dbReference>
<evidence type="ECO:0000313" key="1">
    <source>
        <dbReference type="EMBL" id="WWC85145.1"/>
    </source>
</evidence>
<accession>A0AAX4JKV4</accession>
<dbReference type="RefSeq" id="XP_066071908.1">
    <property type="nucleotide sequence ID" value="XM_066215811.1"/>
</dbReference>
<protein>
    <recommendedName>
        <fullName evidence="3">Alcohol acetyltransferase</fullName>
    </recommendedName>
</protein>
<organism evidence="1 2">
    <name type="scientific">Kwoniella dendrophila CBS 6074</name>
    <dbReference type="NCBI Taxonomy" id="1295534"/>
    <lineage>
        <taxon>Eukaryota</taxon>
        <taxon>Fungi</taxon>
        <taxon>Dikarya</taxon>
        <taxon>Basidiomycota</taxon>
        <taxon>Agaricomycotina</taxon>
        <taxon>Tremellomycetes</taxon>
        <taxon>Tremellales</taxon>
        <taxon>Cryptococcaceae</taxon>
        <taxon>Kwoniella</taxon>
    </lineage>
</organism>
<dbReference type="GeneID" id="91090674"/>
<gene>
    <name evidence="1" type="ORF">L201_000002</name>
</gene>
<dbReference type="InterPro" id="IPR052058">
    <property type="entry name" value="Alcohol_O-acetyltransferase"/>
</dbReference>